<feature type="transmembrane region" description="Helical" evidence="1">
    <location>
        <begin position="231"/>
        <end position="249"/>
    </location>
</feature>
<accession>A0A9X3X3W5</accession>
<keyword evidence="1" id="KW-1133">Transmembrane helix</keyword>
<evidence type="ECO:0000313" key="2">
    <source>
        <dbReference type="EMBL" id="MDC3981793.1"/>
    </source>
</evidence>
<name>A0A9X3X3W5_9BACT</name>
<feature type="transmembrane region" description="Helical" evidence="1">
    <location>
        <begin position="131"/>
        <end position="154"/>
    </location>
</feature>
<protein>
    <submittedName>
        <fullName evidence="2">Carotenoid biosynthesis protein</fullName>
    </submittedName>
</protein>
<feature type="transmembrane region" description="Helical" evidence="1">
    <location>
        <begin position="100"/>
        <end position="125"/>
    </location>
</feature>
<feature type="transmembrane region" description="Helical" evidence="1">
    <location>
        <begin position="200"/>
        <end position="219"/>
    </location>
</feature>
<keyword evidence="1" id="KW-0472">Membrane</keyword>
<sequence>MPLLVFEIACVAVVLLALAAMARRRPPADLLTDYAALAVAGWIGEETCVAFYEYYHYAMGWHVRLDRVPILVPLIWPLVILSAREVAACVWPRIERLRPLVVFAIVAFDASLVEVIAVRAGLWSWAEAGHLGVPIIGILGWGYFAIGADLALSGRLSSGDGRIRRALATIVAAPLVAHALIQITWWGFFRWSQREALGVASIWGLSVIGAFVLASVVLARRRGGAIPLSVALPRLVAAGLFFVLLLSTAPAELSLWHHTAIVAIPYFAASELTLR</sequence>
<organism evidence="2 3">
    <name type="scientific">Polyangium jinanense</name>
    <dbReference type="NCBI Taxonomy" id="2829994"/>
    <lineage>
        <taxon>Bacteria</taxon>
        <taxon>Pseudomonadati</taxon>
        <taxon>Myxococcota</taxon>
        <taxon>Polyangia</taxon>
        <taxon>Polyangiales</taxon>
        <taxon>Polyangiaceae</taxon>
        <taxon>Polyangium</taxon>
    </lineage>
</organism>
<reference evidence="2 3" key="1">
    <citation type="submission" date="2021-04" db="EMBL/GenBank/DDBJ databases">
        <title>Genome analysis of Polyangium sp.</title>
        <authorList>
            <person name="Li Y."/>
            <person name="Wang J."/>
        </authorList>
    </citation>
    <scope>NUCLEOTIDE SEQUENCE [LARGE SCALE GENOMIC DNA]</scope>
    <source>
        <strain evidence="2 3">SDU14</strain>
    </source>
</reference>
<dbReference type="Proteomes" id="UP001151081">
    <property type="component" value="Unassembled WGS sequence"/>
</dbReference>
<keyword evidence="1" id="KW-0812">Transmembrane</keyword>
<comment type="caution">
    <text evidence="2">The sequence shown here is derived from an EMBL/GenBank/DDBJ whole genome shotgun (WGS) entry which is preliminary data.</text>
</comment>
<feature type="transmembrane region" description="Helical" evidence="1">
    <location>
        <begin position="166"/>
        <end position="188"/>
    </location>
</feature>
<keyword evidence="3" id="KW-1185">Reference proteome</keyword>
<gene>
    <name evidence="2" type="ORF">KEG57_14860</name>
</gene>
<proteinExistence type="predicted"/>
<evidence type="ECO:0000256" key="1">
    <source>
        <dbReference type="SAM" id="Phobius"/>
    </source>
</evidence>
<dbReference type="EMBL" id="JAGTJJ010000005">
    <property type="protein sequence ID" value="MDC3981793.1"/>
    <property type="molecule type" value="Genomic_DNA"/>
</dbReference>
<feature type="transmembrane region" description="Helical" evidence="1">
    <location>
        <begin position="255"/>
        <end position="274"/>
    </location>
</feature>
<dbReference type="AlphaFoldDB" id="A0A9X3X3W5"/>
<evidence type="ECO:0000313" key="3">
    <source>
        <dbReference type="Proteomes" id="UP001151081"/>
    </source>
</evidence>
<dbReference type="RefSeq" id="WP_272420487.1">
    <property type="nucleotide sequence ID" value="NZ_JAGTJJ010000005.1"/>
</dbReference>